<proteinExistence type="predicted"/>
<dbReference type="KEGG" id="sphk:SKP52_15700"/>
<dbReference type="OrthoDB" id="8242966at2"/>
<dbReference type="Proteomes" id="UP000030907">
    <property type="component" value="Chromosome"/>
</dbReference>
<name>A0A0A7PL90_9SPHN</name>
<accession>A0A0A7PL90</accession>
<organism evidence="1 2">
    <name type="scientific">Sphingopyxis fribergensis</name>
    <dbReference type="NCBI Taxonomy" id="1515612"/>
    <lineage>
        <taxon>Bacteria</taxon>
        <taxon>Pseudomonadati</taxon>
        <taxon>Pseudomonadota</taxon>
        <taxon>Alphaproteobacteria</taxon>
        <taxon>Sphingomonadales</taxon>
        <taxon>Sphingomonadaceae</taxon>
        <taxon>Sphingopyxis</taxon>
    </lineage>
</organism>
<evidence type="ECO:0000313" key="1">
    <source>
        <dbReference type="EMBL" id="AJA10018.1"/>
    </source>
</evidence>
<protein>
    <submittedName>
        <fullName evidence="1">Uncharacterized protein</fullName>
    </submittedName>
</protein>
<dbReference type="RefSeq" id="WP_148309157.1">
    <property type="nucleotide sequence ID" value="NZ_CP009122.1"/>
</dbReference>
<keyword evidence="2" id="KW-1185">Reference proteome</keyword>
<reference evidence="1 2" key="1">
    <citation type="journal article" date="2015" name="Int. J. Syst. Evol. Microbiol.">
        <title>Description of Sphingopyxis fribergensis sp. nov. - a soil bacterium with the ability to degrade styrene and phenylacetic acid.</title>
        <authorList>
            <person name="Oelschlagel M."/>
            <person name="Ruckert C."/>
            <person name="Kalinowski J."/>
            <person name="Schmidt G."/>
            <person name="Schlomann M."/>
            <person name="Tischler D."/>
        </authorList>
    </citation>
    <scope>NUCLEOTIDE SEQUENCE [LARGE SCALE GENOMIC DNA]</scope>
    <source>
        <strain evidence="1 2">Kp5.2</strain>
    </source>
</reference>
<gene>
    <name evidence="1" type="ORF">SKP52_15700</name>
</gene>
<dbReference type="HOGENOM" id="CLU_1559586_0_0_5"/>
<evidence type="ECO:0000313" key="2">
    <source>
        <dbReference type="Proteomes" id="UP000030907"/>
    </source>
</evidence>
<dbReference type="EMBL" id="CP009122">
    <property type="protein sequence ID" value="AJA10018.1"/>
    <property type="molecule type" value="Genomic_DNA"/>
</dbReference>
<sequence length="166" mass="18630">MTDKRDLELRLVSSTSKSEVDEEHARRRLTWPLRELTANLLRTVRGAGKPYAVAEQIFAVANALQEYREAAGCWPSEYDIRTALDRDARWPEGKPNDDMGYGIDEMVDGSLQIAASQLVGQMPQEAAGRHQLFEGLKVVEDIRAKNWAAANKSRKVAAPRKARPKL</sequence>
<dbReference type="AlphaFoldDB" id="A0A0A7PL90"/>